<dbReference type="SMART" id="SM00753">
    <property type="entry name" value="PAM"/>
    <property type="match status" value="1"/>
</dbReference>
<dbReference type="GO" id="GO:0016973">
    <property type="term" value="P:poly(A)+ mRNA export from nucleus"/>
    <property type="evidence" value="ECO:0007669"/>
    <property type="project" value="TreeGrafter"/>
</dbReference>
<sequence length="419" mass="47983">MPTLKPSKYAEESVLPSIEGRYGEALADCFSIKDSHCKSLFQSCNTTPTTAENLIKRKLIHHNPWGNLAATHFRVVFTLFDTQSSPDYLALFDAQRSLVSSYNDWFRSDDTTWALSVLFVICRDLRYFATCADKALLLKGEKTSRLAEAARLIQVGFGLCCSDRSSTGETKKSGVLFMAGLLFKIYFQLKSTALCKNVTRGVENAGLLDGFNIPISHRVTYRYYMGVLSFLQEEYDMAEQHLDYAFRNCHRDQQRNRSLILNYLIPLKLLKGKRPVSALLDHYTKLSQLYETFISAVELGNVEMFDQHMARVEKQLMERGTYLVVERCRDVCLCNFVKLIHRLKLNTYQIPLQAFRKLVYELEDSTDSGDSDSMLDEVECLLANLIAQDRVRGYIHHQAKMLVLSKKDAFPIQTIIKAY</sequence>
<evidence type="ECO:0000259" key="2">
    <source>
        <dbReference type="PROSITE" id="PS50250"/>
    </source>
</evidence>
<protein>
    <recommendedName>
        <fullName evidence="2">PCI domain-containing protein</fullName>
    </recommendedName>
</protein>
<evidence type="ECO:0000313" key="3">
    <source>
        <dbReference type="EMBL" id="MBW0467081.1"/>
    </source>
</evidence>
<dbReference type="GO" id="GO:0006368">
    <property type="term" value="P:transcription elongation by RNA polymerase II"/>
    <property type="evidence" value="ECO:0007669"/>
    <property type="project" value="TreeGrafter"/>
</dbReference>
<dbReference type="InterPro" id="IPR045114">
    <property type="entry name" value="Csn12-like"/>
</dbReference>
<dbReference type="Pfam" id="PF01399">
    <property type="entry name" value="PCI"/>
    <property type="match status" value="1"/>
</dbReference>
<dbReference type="InterPro" id="IPR036388">
    <property type="entry name" value="WH-like_DNA-bd_sf"/>
</dbReference>
<feature type="domain" description="PCI" evidence="2">
    <location>
        <begin position="219"/>
        <end position="409"/>
    </location>
</feature>
<organism evidence="3 4">
    <name type="scientific">Austropuccinia psidii MF-1</name>
    <dbReference type="NCBI Taxonomy" id="1389203"/>
    <lineage>
        <taxon>Eukaryota</taxon>
        <taxon>Fungi</taxon>
        <taxon>Dikarya</taxon>
        <taxon>Basidiomycota</taxon>
        <taxon>Pucciniomycotina</taxon>
        <taxon>Pucciniomycetes</taxon>
        <taxon>Pucciniales</taxon>
        <taxon>Sphaerophragmiaceae</taxon>
        <taxon>Austropuccinia</taxon>
    </lineage>
</organism>
<dbReference type="GO" id="GO:0070390">
    <property type="term" value="C:transcription export complex 2"/>
    <property type="evidence" value="ECO:0007669"/>
    <property type="project" value="TreeGrafter"/>
</dbReference>
<name>A0A9Q3GH26_9BASI</name>
<reference evidence="3" key="1">
    <citation type="submission" date="2021-03" db="EMBL/GenBank/DDBJ databases">
        <title>Draft genome sequence of rust myrtle Austropuccinia psidii MF-1, a brazilian biotype.</title>
        <authorList>
            <person name="Quecine M.C."/>
            <person name="Pachon D.M.R."/>
            <person name="Bonatelli M.L."/>
            <person name="Correr F.H."/>
            <person name="Franceschini L.M."/>
            <person name="Leite T.F."/>
            <person name="Margarido G.R.A."/>
            <person name="Almeida C.A."/>
            <person name="Ferrarezi J.A."/>
            <person name="Labate C.A."/>
        </authorList>
    </citation>
    <scope>NUCLEOTIDE SEQUENCE</scope>
    <source>
        <strain evidence="3">MF-1</strain>
    </source>
</reference>
<dbReference type="Gene3D" id="1.10.10.10">
    <property type="entry name" value="Winged helix-like DNA-binding domain superfamily/Winged helix DNA-binding domain"/>
    <property type="match status" value="1"/>
</dbReference>
<dbReference type="GO" id="GO:0003690">
    <property type="term" value="F:double-stranded DNA binding"/>
    <property type="evidence" value="ECO:0007669"/>
    <property type="project" value="InterPro"/>
</dbReference>
<keyword evidence="4" id="KW-1185">Reference proteome</keyword>
<dbReference type="Proteomes" id="UP000765509">
    <property type="component" value="Unassembled WGS sequence"/>
</dbReference>
<accession>A0A9Q3GH26</accession>
<dbReference type="PROSITE" id="PS50250">
    <property type="entry name" value="PCI"/>
    <property type="match status" value="1"/>
</dbReference>
<dbReference type="InterPro" id="IPR000717">
    <property type="entry name" value="PCI_dom"/>
</dbReference>
<evidence type="ECO:0000313" key="4">
    <source>
        <dbReference type="Proteomes" id="UP000765509"/>
    </source>
</evidence>
<dbReference type="GO" id="GO:0003723">
    <property type="term" value="F:RNA binding"/>
    <property type="evidence" value="ECO:0007669"/>
    <property type="project" value="InterPro"/>
</dbReference>
<proteinExistence type="inferred from homology"/>
<dbReference type="GO" id="GO:0000973">
    <property type="term" value="P:post-transcriptional tethering of RNA polymerase II gene DNA at nuclear periphery"/>
    <property type="evidence" value="ECO:0007669"/>
    <property type="project" value="TreeGrafter"/>
</dbReference>
<dbReference type="EMBL" id="AVOT02001484">
    <property type="protein sequence ID" value="MBW0467081.1"/>
    <property type="molecule type" value="Genomic_DNA"/>
</dbReference>
<dbReference type="PANTHER" id="PTHR12732:SF0">
    <property type="entry name" value="PCI DOMAIN-CONTAINING PROTEIN 2"/>
    <property type="match status" value="1"/>
</dbReference>
<comment type="similarity">
    <text evidence="1">Belongs to the CSN12 family.</text>
</comment>
<dbReference type="OrthoDB" id="10252687at2759"/>
<dbReference type="PANTHER" id="PTHR12732">
    <property type="entry name" value="UNCHARACTERIZED PROTEASOME COMPONENT REGION PCI-CONTAINING"/>
    <property type="match status" value="1"/>
</dbReference>
<evidence type="ECO:0000256" key="1">
    <source>
        <dbReference type="ARBA" id="ARBA00025771"/>
    </source>
</evidence>
<dbReference type="AlphaFoldDB" id="A0A9Q3GH26"/>
<gene>
    <name evidence="3" type="ORF">O181_006796</name>
</gene>
<comment type="caution">
    <text evidence="3">The sequence shown here is derived from an EMBL/GenBank/DDBJ whole genome shotgun (WGS) entry which is preliminary data.</text>
</comment>